<name>A0A251THM8_HELAN</name>
<organism evidence="4 5">
    <name type="scientific">Helianthus annuus</name>
    <name type="common">Common sunflower</name>
    <dbReference type="NCBI Taxonomy" id="4232"/>
    <lineage>
        <taxon>Eukaryota</taxon>
        <taxon>Viridiplantae</taxon>
        <taxon>Streptophyta</taxon>
        <taxon>Embryophyta</taxon>
        <taxon>Tracheophyta</taxon>
        <taxon>Spermatophyta</taxon>
        <taxon>Magnoliopsida</taxon>
        <taxon>eudicotyledons</taxon>
        <taxon>Gunneridae</taxon>
        <taxon>Pentapetalae</taxon>
        <taxon>asterids</taxon>
        <taxon>campanulids</taxon>
        <taxon>Asterales</taxon>
        <taxon>Asteraceae</taxon>
        <taxon>Asteroideae</taxon>
        <taxon>Heliantheae alliance</taxon>
        <taxon>Heliantheae</taxon>
        <taxon>Helianthus</taxon>
    </lineage>
</organism>
<accession>A0A251THM8</accession>
<evidence type="ECO:0000256" key="2">
    <source>
        <dbReference type="SAM" id="Phobius"/>
    </source>
</evidence>
<dbReference type="GO" id="GO:0008104">
    <property type="term" value="P:intracellular protein localization"/>
    <property type="evidence" value="ECO:0000318"/>
    <property type="project" value="GO_Central"/>
</dbReference>
<protein>
    <submittedName>
        <fullName evidence="3 4">Vacuolar protein sorting-associated protein Ist1</fullName>
    </submittedName>
</protein>
<gene>
    <name evidence="4" type="ORF">HannXRQ_Chr10g0289521</name>
    <name evidence="3" type="ORF">HanXRQr2_Chr10g0437651</name>
</gene>
<dbReference type="EMBL" id="CM007899">
    <property type="protein sequence ID" value="OTG10610.1"/>
    <property type="molecule type" value="Genomic_DNA"/>
</dbReference>
<keyword evidence="5" id="KW-1185">Reference proteome</keyword>
<keyword evidence="2" id="KW-1133">Transmembrane helix</keyword>
<proteinExistence type="inferred from homology"/>
<dbReference type="InterPro" id="IPR005061">
    <property type="entry name" value="Ist1"/>
</dbReference>
<dbReference type="Gene3D" id="1.20.1260.60">
    <property type="entry name" value="Vacuolar protein sorting-associated protein Ist1"/>
    <property type="match status" value="2"/>
</dbReference>
<dbReference type="AlphaFoldDB" id="A0A251THM8"/>
<sequence>MKMELAQLLETGQERTARIRVEHVTREEKMVVAYDLIEIYCELIVARFPIIESQKTCLVDLKEAVTSFTAKYGKDFVSAAIELHPDCGVSRMLVEKLSAIAPDLQTKIKVLSVVAKDHNIDWDPTSFEEKESKPSSDLLVRLFFYNMNYFFFNLVLVSFCIKKTEFINLIRMGR</sequence>
<reference evidence="4" key="2">
    <citation type="submission" date="2017-02" db="EMBL/GenBank/DDBJ databases">
        <title>Sunflower complete genome.</title>
        <authorList>
            <person name="Langlade N."/>
            <person name="Munos S."/>
        </authorList>
    </citation>
    <scope>NUCLEOTIDE SEQUENCE [LARGE SCALE GENOMIC DNA]</scope>
    <source>
        <tissue evidence="4">Leaves</tissue>
    </source>
</reference>
<evidence type="ECO:0000256" key="1">
    <source>
        <dbReference type="ARBA" id="ARBA00005536"/>
    </source>
</evidence>
<dbReference type="GO" id="GO:0015031">
    <property type="term" value="P:protein transport"/>
    <property type="evidence" value="ECO:0007669"/>
    <property type="project" value="InterPro"/>
</dbReference>
<dbReference type="OMA" id="CIKKTEF"/>
<reference evidence="3 5" key="1">
    <citation type="journal article" date="2017" name="Nature">
        <title>The sunflower genome provides insights into oil metabolism, flowering and Asterid evolution.</title>
        <authorList>
            <person name="Badouin H."/>
            <person name="Gouzy J."/>
            <person name="Grassa C.J."/>
            <person name="Murat F."/>
            <person name="Staton S.E."/>
            <person name="Cottret L."/>
            <person name="Lelandais-Briere C."/>
            <person name="Owens G.L."/>
            <person name="Carrere S."/>
            <person name="Mayjonade B."/>
            <person name="Legrand L."/>
            <person name="Gill N."/>
            <person name="Kane N.C."/>
            <person name="Bowers J.E."/>
            <person name="Hubner S."/>
            <person name="Bellec A."/>
            <person name="Berard A."/>
            <person name="Berges H."/>
            <person name="Blanchet N."/>
            <person name="Boniface M.C."/>
            <person name="Brunel D."/>
            <person name="Catrice O."/>
            <person name="Chaidir N."/>
            <person name="Claudel C."/>
            <person name="Donnadieu C."/>
            <person name="Faraut T."/>
            <person name="Fievet G."/>
            <person name="Helmstetter N."/>
            <person name="King M."/>
            <person name="Knapp S.J."/>
            <person name="Lai Z."/>
            <person name="Le Paslier M.C."/>
            <person name="Lippi Y."/>
            <person name="Lorenzon L."/>
            <person name="Mandel J.R."/>
            <person name="Marage G."/>
            <person name="Marchand G."/>
            <person name="Marquand E."/>
            <person name="Bret-Mestries E."/>
            <person name="Morien E."/>
            <person name="Nambeesan S."/>
            <person name="Nguyen T."/>
            <person name="Pegot-Espagnet P."/>
            <person name="Pouilly N."/>
            <person name="Raftis F."/>
            <person name="Sallet E."/>
            <person name="Schiex T."/>
            <person name="Thomas J."/>
            <person name="Vandecasteele C."/>
            <person name="Vares D."/>
            <person name="Vear F."/>
            <person name="Vautrin S."/>
            <person name="Crespi M."/>
            <person name="Mangin B."/>
            <person name="Burke J.M."/>
            <person name="Salse J."/>
            <person name="Munos S."/>
            <person name="Vincourt P."/>
            <person name="Rieseberg L.H."/>
            <person name="Langlade N.B."/>
        </authorList>
    </citation>
    <scope>NUCLEOTIDE SEQUENCE [LARGE SCALE GENOMIC DNA]</scope>
    <source>
        <strain evidence="5">cv. SF193</strain>
        <tissue evidence="3">Leaves</tissue>
    </source>
</reference>
<dbReference type="InterPro" id="IPR042277">
    <property type="entry name" value="IST1-like"/>
</dbReference>
<keyword evidence="2" id="KW-0812">Transmembrane</keyword>
<dbReference type="Proteomes" id="UP000215914">
    <property type="component" value="Chromosome 10"/>
</dbReference>
<dbReference type="PANTHER" id="PTHR12161:SF13">
    <property type="entry name" value="REGULATOR OF VPS4 ACTIVITY IN THE MVB PATHWAY PROTEIN"/>
    <property type="match status" value="1"/>
</dbReference>
<evidence type="ECO:0000313" key="4">
    <source>
        <dbReference type="EMBL" id="OTG10610.1"/>
    </source>
</evidence>
<evidence type="ECO:0000313" key="5">
    <source>
        <dbReference type="Proteomes" id="UP000215914"/>
    </source>
</evidence>
<reference evidence="3" key="3">
    <citation type="submission" date="2020-06" db="EMBL/GenBank/DDBJ databases">
        <title>Helianthus annuus Genome sequencing and assembly Release 2.</title>
        <authorList>
            <person name="Gouzy J."/>
            <person name="Langlade N."/>
            <person name="Munos S."/>
        </authorList>
    </citation>
    <scope>NUCLEOTIDE SEQUENCE</scope>
    <source>
        <tissue evidence="3">Leaves</tissue>
    </source>
</reference>
<dbReference type="EMBL" id="MNCJ02000325">
    <property type="protein sequence ID" value="KAF5786174.1"/>
    <property type="molecule type" value="Genomic_DNA"/>
</dbReference>
<dbReference type="STRING" id="4232.A0A251THM8"/>
<keyword evidence="2" id="KW-0472">Membrane</keyword>
<dbReference type="Pfam" id="PF03398">
    <property type="entry name" value="Ist1"/>
    <property type="match status" value="2"/>
</dbReference>
<feature type="transmembrane region" description="Helical" evidence="2">
    <location>
        <begin position="142"/>
        <end position="161"/>
    </location>
</feature>
<dbReference type="InParanoid" id="A0A251THM8"/>
<dbReference type="PANTHER" id="PTHR12161">
    <property type="entry name" value="IST1 FAMILY MEMBER"/>
    <property type="match status" value="1"/>
</dbReference>
<dbReference type="Gramene" id="mRNA:HanXRQr2_Chr10g0437651">
    <property type="protein sequence ID" value="mRNA:HanXRQr2_Chr10g0437651"/>
    <property type="gene ID" value="HanXRQr2_Chr10g0437651"/>
</dbReference>
<evidence type="ECO:0000313" key="3">
    <source>
        <dbReference type="EMBL" id="KAF5786174.1"/>
    </source>
</evidence>
<comment type="similarity">
    <text evidence="1">Belongs to the IST1 family.</text>
</comment>